<evidence type="ECO:0000313" key="3">
    <source>
        <dbReference type="Proteomes" id="UP000887229"/>
    </source>
</evidence>
<dbReference type="AlphaFoldDB" id="A0A9P8CMV2"/>
<reference evidence="2" key="1">
    <citation type="journal article" date="2021" name="IMA Fungus">
        <title>Genomic characterization of three marine fungi, including Emericellopsis atlantica sp. nov. with signatures of a generalist lifestyle and marine biomass degradation.</title>
        <authorList>
            <person name="Hagestad O.C."/>
            <person name="Hou L."/>
            <person name="Andersen J.H."/>
            <person name="Hansen E.H."/>
            <person name="Altermark B."/>
            <person name="Li C."/>
            <person name="Kuhnert E."/>
            <person name="Cox R.J."/>
            <person name="Crous P.W."/>
            <person name="Spatafora J.W."/>
            <person name="Lail K."/>
            <person name="Amirebrahimi M."/>
            <person name="Lipzen A."/>
            <person name="Pangilinan J."/>
            <person name="Andreopoulos W."/>
            <person name="Hayes R.D."/>
            <person name="Ng V."/>
            <person name="Grigoriev I.V."/>
            <person name="Jackson S.A."/>
            <person name="Sutton T.D.S."/>
            <person name="Dobson A.D.W."/>
            <person name="Rama T."/>
        </authorList>
    </citation>
    <scope>NUCLEOTIDE SEQUENCE</scope>
    <source>
        <strain evidence="2">TS7</strain>
    </source>
</reference>
<evidence type="ECO:0000256" key="1">
    <source>
        <dbReference type="SAM" id="Phobius"/>
    </source>
</evidence>
<keyword evidence="1" id="KW-0812">Transmembrane</keyword>
<keyword evidence="1" id="KW-1133">Transmembrane helix</keyword>
<dbReference type="RefSeq" id="XP_046115010.1">
    <property type="nucleotide sequence ID" value="XM_046264114.1"/>
</dbReference>
<dbReference type="Proteomes" id="UP000887229">
    <property type="component" value="Unassembled WGS sequence"/>
</dbReference>
<keyword evidence="3" id="KW-1185">Reference proteome</keyword>
<dbReference type="GeneID" id="70295017"/>
<protein>
    <submittedName>
        <fullName evidence="2">Uncharacterized protein</fullName>
    </submittedName>
</protein>
<gene>
    <name evidence="2" type="ORF">F5Z01DRAFT_664550</name>
</gene>
<evidence type="ECO:0000313" key="2">
    <source>
        <dbReference type="EMBL" id="KAG9251086.1"/>
    </source>
</evidence>
<accession>A0A9P8CMV2</accession>
<sequence length="132" mass="14966">MIDRRAMALFEATVRYLLVLLVLPSAYILSVLTSESPDRAGLVPWTVLGFGNQQITECERSHCNWRLCRNSQEAGRRQPLCPTRMKTVRTFVLLVQKLRLRPPRCPLPKLLSAPANERWKPRAVPGSGNQVS</sequence>
<comment type="caution">
    <text evidence="2">The sequence shown here is derived from an EMBL/GenBank/DDBJ whole genome shotgun (WGS) entry which is preliminary data.</text>
</comment>
<name>A0A9P8CMV2_9HYPO</name>
<keyword evidence="1" id="KW-0472">Membrane</keyword>
<feature type="transmembrane region" description="Helical" evidence="1">
    <location>
        <begin position="12"/>
        <end position="32"/>
    </location>
</feature>
<proteinExistence type="predicted"/>
<organism evidence="2 3">
    <name type="scientific">Emericellopsis atlantica</name>
    <dbReference type="NCBI Taxonomy" id="2614577"/>
    <lineage>
        <taxon>Eukaryota</taxon>
        <taxon>Fungi</taxon>
        <taxon>Dikarya</taxon>
        <taxon>Ascomycota</taxon>
        <taxon>Pezizomycotina</taxon>
        <taxon>Sordariomycetes</taxon>
        <taxon>Hypocreomycetidae</taxon>
        <taxon>Hypocreales</taxon>
        <taxon>Bionectriaceae</taxon>
        <taxon>Emericellopsis</taxon>
    </lineage>
</organism>
<dbReference type="EMBL" id="MU251271">
    <property type="protein sequence ID" value="KAG9251086.1"/>
    <property type="molecule type" value="Genomic_DNA"/>
</dbReference>